<dbReference type="SFLD" id="SFLDG01111">
    <property type="entry name" value="Uncharacterised_Radical_SAM_Su"/>
    <property type="match status" value="1"/>
</dbReference>
<reference evidence="7 8" key="1">
    <citation type="submission" date="2007-08" db="EMBL/GenBank/DDBJ databases">
        <title>Draft genome sequence of Clostridium leptum (DSM 753).</title>
        <authorList>
            <person name="Sudarsanam P."/>
            <person name="Ley R."/>
            <person name="Guruge J."/>
            <person name="Turnbaugh P.J."/>
            <person name="Mahowald M."/>
            <person name="Liep D."/>
            <person name="Gordon J."/>
        </authorList>
    </citation>
    <scope>NUCLEOTIDE SEQUENCE [LARGE SCALE GENOMIC DNA]</scope>
    <source>
        <strain evidence="7 8">DSM 753</strain>
    </source>
</reference>
<evidence type="ECO:0000259" key="6">
    <source>
        <dbReference type="Pfam" id="PF04055"/>
    </source>
</evidence>
<dbReference type="InterPro" id="IPR058240">
    <property type="entry name" value="rSAM_sf"/>
</dbReference>
<dbReference type="EMBL" id="ABCB02000019">
    <property type="protein sequence ID" value="EDO60928.1"/>
    <property type="molecule type" value="Genomic_DNA"/>
</dbReference>
<keyword evidence="4" id="KW-0408">Iron</keyword>
<evidence type="ECO:0000313" key="8">
    <source>
        <dbReference type="Proteomes" id="UP000003490"/>
    </source>
</evidence>
<dbReference type="GO" id="GO:0051539">
    <property type="term" value="F:4 iron, 4 sulfur cluster binding"/>
    <property type="evidence" value="ECO:0007669"/>
    <property type="project" value="UniProtKB-KW"/>
</dbReference>
<dbReference type="HOGENOM" id="CLU_926538_0_0_9"/>
<sequence length="300" mass="33861">MNRSAESRARPVLPRFRFDRPPALLQGTAPEVLELGSKALLVPRRSPALLRSRQALCGPAKEPFALFCSFLPFAPCFFPFDRKIYFYSDLFINSKDCFILTITYTLGGKLYVNLTNRCPNACDFCLRTHGPGVGDAESLWLDREPTRDEIWEDLSKRDLNAYPELVFCGYGEPTCRLEDMLWLCGKVRQASHISIRVNTNGLSDLINGRKTASEFDGLVDIISISLNASTPEKYQELCHSQFGLDALPAILSFTRQVSVYVPQVVLSVVDKDMSQKEIAECERLARQTGALFRIRAYIED</sequence>
<dbReference type="InterPro" id="IPR013785">
    <property type="entry name" value="Aldolase_TIM"/>
</dbReference>
<dbReference type="GO" id="GO:0003824">
    <property type="term" value="F:catalytic activity"/>
    <property type="evidence" value="ECO:0007669"/>
    <property type="project" value="InterPro"/>
</dbReference>
<dbReference type="PANTHER" id="PTHR42836:SF1">
    <property type="entry name" value="7-CARBOXY-7-DEAZAGUANINE SYNTHASE"/>
    <property type="match status" value="1"/>
</dbReference>
<reference evidence="7 8" key="2">
    <citation type="submission" date="2007-08" db="EMBL/GenBank/DDBJ databases">
        <authorList>
            <person name="Fulton L."/>
            <person name="Clifton S."/>
            <person name="Fulton B."/>
            <person name="Xu J."/>
            <person name="Minx P."/>
            <person name="Pepin K.H."/>
            <person name="Johnson M."/>
            <person name="Thiruvilangam P."/>
            <person name="Bhonagiri V."/>
            <person name="Nash W.E."/>
            <person name="Wang C."/>
            <person name="Mardis E.R."/>
            <person name="Wilson R.K."/>
        </authorList>
    </citation>
    <scope>NUCLEOTIDE SEQUENCE [LARGE SCALE GENOMIC DNA]</scope>
    <source>
        <strain evidence="7 8">DSM 753</strain>
    </source>
</reference>
<protein>
    <submittedName>
        <fullName evidence="7">Radical SAM domain protein</fullName>
    </submittedName>
</protein>
<feature type="domain" description="Radical SAM core" evidence="6">
    <location>
        <begin position="112"/>
        <end position="238"/>
    </location>
</feature>
<dbReference type="InterPro" id="IPR007197">
    <property type="entry name" value="rSAM"/>
</dbReference>
<keyword evidence="2" id="KW-0949">S-adenosyl-L-methionine</keyword>
<gene>
    <name evidence="7" type="ORF">CLOLEP_02540</name>
</gene>
<dbReference type="Pfam" id="PF04055">
    <property type="entry name" value="Radical_SAM"/>
    <property type="match status" value="1"/>
</dbReference>
<evidence type="ECO:0000256" key="1">
    <source>
        <dbReference type="ARBA" id="ARBA00022485"/>
    </source>
</evidence>
<dbReference type="SUPFAM" id="SSF102114">
    <property type="entry name" value="Radical SAM enzymes"/>
    <property type="match status" value="1"/>
</dbReference>
<dbReference type="SFLD" id="SFLDS00029">
    <property type="entry name" value="Radical_SAM"/>
    <property type="match status" value="1"/>
</dbReference>
<accession>A7VVC8</accession>
<evidence type="ECO:0000256" key="5">
    <source>
        <dbReference type="ARBA" id="ARBA00023014"/>
    </source>
</evidence>
<dbReference type="CDD" id="cd01335">
    <property type="entry name" value="Radical_SAM"/>
    <property type="match status" value="1"/>
</dbReference>
<keyword evidence="1" id="KW-0004">4Fe-4S</keyword>
<evidence type="ECO:0000256" key="4">
    <source>
        <dbReference type="ARBA" id="ARBA00023004"/>
    </source>
</evidence>
<dbReference type="GO" id="GO:0046872">
    <property type="term" value="F:metal ion binding"/>
    <property type="evidence" value="ECO:0007669"/>
    <property type="project" value="UniProtKB-KW"/>
</dbReference>
<evidence type="ECO:0000313" key="7">
    <source>
        <dbReference type="EMBL" id="EDO60928.1"/>
    </source>
</evidence>
<comment type="caution">
    <text evidence="7">The sequence shown here is derived from an EMBL/GenBank/DDBJ whole genome shotgun (WGS) entry which is preliminary data.</text>
</comment>
<keyword evidence="5" id="KW-0411">Iron-sulfur</keyword>
<dbReference type="Gene3D" id="3.20.20.70">
    <property type="entry name" value="Aldolase class I"/>
    <property type="match status" value="1"/>
</dbReference>
<organism evidence="7 8">
    <name type="scientific">[Clostridium] leptum DSM 753</name>
    <dbReference type="NCBI Taxonomy" id="428125"/>
    <lineage>
        <taxon>Bacteria</taxon>
        <taxon>Bacillati</taxon>
        <taxon>Bacillota</taxon>
        <taxon>Clostridia</taxon>
        <taxon>Eubacteriales</taxon>
        <taxon>Oscillospiraceae</taxon>
        <taxon>Oscillospiraceae incertae sedis</taxon>
    </lineage>
</organism>
<name>A7VVC8_9FIRM</name>
<evidence type="ECO:0000256" key="3">
    <source>
        <dbReference type="ARBA" id="ARBA00022723"/>
    </source>
</evidence>
<dbReference type="NCBIfam" id="TIGR04038">
    <property type="entry name" value="tatD_link_rSAM"/>
    <property type="match status" value="1"/>
</dbReference>
<dbReference type="eggNOG" id="COG0535">
    <property type="taxonomic scope" value="Bacteria"/>
</dbReference>
<dbReference type="AlphaFoldDB" id="A7VVC8"/>
<dbReference type="Proteomes" id="UP000003490">
    <property type="component" value="Unassembled WGS sequence"/>
</dbReference>
<keyword evidence="3" id="KW-0479">Metal-binding</keyword>
<evidence type="ECO:0000256" key="2">
    <source>
        <dbReference type="ARBA" id="ARBA00022691"/>
    </source>
</evidence>
<proteinExistence type="predicted"/>
<dbReference type="InterPro" id="IPR023821">
    <property type="entry name" value="rSAM_TatD-assoc"/>
</dbReference>
<dbReference type="PANTHER" id="PTHR42836">
    <property type="entry name" value="7-CARBOXY-7-DEAZAGUANINE SYNTHASE"/>
    <property type="match status" value="1"/>
</dbReference>